<dbReference type="SUPFAM" id="SSF109604">
    <property type="entry name" value="HD-domain/PDEase-like"/>
    <property type="match status" value="1"/>
</dbReference>
<dbReference type="PANTHER" id="PTHR38659">
    <property type="entry name" value="METAL-DEPENDENT PHOSPHOHYDROLASE"/>
    <property type="match status" value="1"/>
</dbReference>
<comment type="caution">
    <text evidence="2">The sequence shown here is derived from an EMBL/GenBank/DDBJ whole genome shotgun (WGS) entry which is preliminary data.</text>
</comment>
<sequence length="186" mass="20198">MTRDEAWTLLCEHTKSESLRKHGLAVEAAMRRFARQNGDNEETWAITGLLHDFDYERDPEGHPQNGKAILEQAGVPGPIVHAIQSHGDHTGVPRVTAMEKTLYAVDELTGFVIAVALVRPSKAIRDVEASSVKKKMKDKAFARGVRREDIERGAAGLGVPLEEHIAAVIAALQGIAPQLGLDGGPR</sequence>
<organism evidence="2 3">
    <name type="scientific">Candidatus Segetimicrobium genomatis</name>
    <dbReference type="NCBI Taxonomy" id="2569760"/>
    <lineage>
        <taxon>Bacteria</taxon>
        <taxon>Bacillati</taxon>
        <taxon>Candidatus Sysuimicrobiota</taxon>
        <taxon>Candidatus Sysuimicrobiia</taxon>
        <taxon>Candidatus Sysuimicrobiales</taxon>
        <taxon>Candidatus Segetimicrobiaceae</taxon>
        <taxon>Candidatus Segetimicrobium</taxon>
    </lineage>
</organism>
<accession>A0A537J1Y2</accession>
<feature type="domain" description="HD" evidence="1">
    <location>
        <begin position="21"/>
        <end position="91"/>
    </location>
</feature>
<dbReference type="AlphaFoldDB" id="A0A537J1Y2"/>
<evidence type="ECO:0000313" key="2">
    <source>
        <dbReference type="EMBL" id="TMI77525.1"/>
    </source>
</evidence>
<dbReference type="Proteomes" id="UP000320048">
    <property type="component" value="Unassembled WGS sequence"/>
</dbReference>
<reference evidence="2 3" key="1">
    <citation type="journal article" date="2019" name="Nat. Microbiol.">
        <title>Mediterranean grassland soil C-N compound turnover is dependent on rainfall and depth, and is mediated by genomically divergent microorganisms.</title>
        <authorList>
            <person name="Diamond S."/>
            <person name="Andeer P.F."/>
            <person name="Li Z."/>
            <person name="Crits-Christoph A."/>
            <person name="Burstein D."/>
            <person name="Anantharaman K."/>
            <person name="Lane K.R."/>
            <person name="Thomas B.C."/>
            <person name="Pan C."/>
            <person name="Northen T.R."/>
            <person name="Banfield J.F."/>
        </authorList>
    </citation>
    <scope>NUCLEOTIDE SEQUENCE [LARGE SCALE GENOMIC DNA]</scope>
    <source>
        <strain evidence="2">NP_7</strain>
    </source>
</reference>
<dbReference type="Pfam" id="PF01966">
    <property type="entry name" value="HD"/>
    <property type="match status" value="1"/>
</dbReference>
<evidence type="ECO:0000313" key="3">
    <source>
        <dbReference type="Proteomes" id="UP000320048"/>
    </source>
</evidence>
<dbReference type="InterPro" id="IPR006674">
    <property type="entry name" value="HD_domain"/>
</dbReference>
<dbReference type="Gene3D" id="1.10.3210.10">
    <property type="entry name" value="Hypothetical protein af1432"/>
    <property type="match status" value="1"/>
</dbReference>
<dbReference type="PANTHER" id="PTHR38659:SF1">
    <property type="entry name" value="METAL DEPENDENT PHOSPHOHYDROLASE"/>
    <property type="match status" value="1"/>
</dbReference>
<gene>
    <name evidence="2" type="ORF">E6H04_14045</name>
</gene>
<name>A0A537J1Y2_9BACT</name>
<evidence type="ECO:0000259" key="1">
    <source>
        <dbReference type="Pfam" id="PF01966"/>
    </source>
</evidence>
<dbReference type="EMBL" id="VBAO01000455">
    <property type="protein sequence ID" value="TMI77525.1"/>
    <property type="molecule type" value="Genomic_DNA"/>
</dbReference>
<proteinExistence type="predicted"/>
<protein>
    <submittedName>
        <fullName evidence="2">HD domain-containing protein</fullName>
    </submittedName>
</protein>